<dbReference type="Pfam" id="PF13704">
    <property type="entry name" value="Glyco_tranf_2_4"/>
    <property type="match status" value="1"/>
</dbReference>
<sequence>MEHSQSPSNLPSDPVELLSVQHEEYQTQIVQLQQQVYHQQEEIERYQSQFDEVLAELEQCHLQLHQTQDELEKIQMQLHRFQQPSEEIQSQLNLPSENQQSTSDLINSSNLTQNDSQGSESSQLSAQDLYQPAAPLPETTIIAGVSMFKDEEDIAYANLTWHYQLGIKRFVILDNLSSDNTAGEIRRFADDYSDAQVYLVEDREVAYYQSRKMTAAANLAYKMWGTEWIFPFDADEFLCSFRAPLQTVLESVGSGCKWIKLPWRNHILQHLYSETELNPLKRMSHRLKFEDPDYNLGGFIARWHLEMVVEQGNHVVLVDNQQVPGRWEGEEIGLTLRHYQFRSKDHIRKKIINGGRAYEMATDLTQSFAPHWKQYYQDYRLQGEDFVQHLYNAKINEAQNPIYDPAMI</sequence>
<evidence type="ECO:0000256" key="2">
    <source>
        <dbReference type="SAM" id="MobiDB-lite"/>
    </source>
</evidence>
<organism evidence="3">
    <name type="scientific">Planktothrix agardhii</name>
    <name type="common">Oscillatoria agardhii</name>
    <dbReference type="NCBI Taxonomy" id="1160"/>
    <lineage>
        <taxon>Bacteria</taxon>
        <taxon>Bacillati</taxon>
        <taxon>Cyanobacteriota</taxon>
        <taxon>Cyanophyceae</taxon>
        <taxon>Oscillatoriophycideae</taxon>
        <taxon>Oscillatoriales</taxon>
        <taxon>Microcoleaceae</taxon>
        <taxon>Planktothrix</taxon>
    </lineage>
</organism>
<dbReference type="EMBL" id="LO018304">
    <property type="protein sequence ID" value="CUM58304.1"/>
    <property type="molecule type" value="Genomic_DNA"/>
</dbReference>
<dbReference type="CDD" id="cd00761">
    <property type="entry name" value="Glyco_tranf_GTA_type"/>
    <property type="match status" value="1"/>
</dbReference>
<gene>
    <name evidence="3" type="ORF">PLAM_0337</name>
</gene>
<dbReference type="SUPFAM" id="SSF53448">
    <property type="entry name" value="Nucleotide-diphospho-sugar transferases"/>
    <property type="match status" value="1"/>
</dbReference>
<dbReference type="InterPro" id="IPR029044">
    <property type="entry name" value="Nucleotide-diphossugar_trans"/>
</dbReference>
<evidence type="ECO:0008006" key="4">
    <source>
        <dbReference type="Google" id="ProtNLM"/>
    </source>
</evidence>
<name>A0A1J1JA07_PLAAG</name>
<proteinExistence type="predicted"/>
<protein>
    <recommendedName>
        <fullName evidence="4">Glycosyl transferase family 2</fullName>
    </recommendedName>
</protein>
<reference evidence="3" key="1">
    <citation type="submission" date="2015-09" db="EMBL/GenBank/DDBJ databases">
        <authorList>
            <person name="Jackson K.R."/>
            <person name="Lunt B.L."/>
            <person name="Fisher J.N.B."/>
            <person name="Gardner A.V."/>
            <person name="Bailey M.E."/>
            <person name="Deus L.M."/>
            <person name="Earl A.S."/>
            <person name="Gibby P.D."/>
            <person name="Hartmann K.A."/>
            <person name="Liu J.E."/>
            <person name="Manci A.M."/>
            <person name="Nielsen D.A."/>
            <person name="Solomon M.B."/>
            <person name="Breakwell D.P."/>
            <person name="Burnett S.H."/>
            <person name="Grose J.H."/>
        </authorList>
    </citation>
    <scope>NUCLEOTIDE SEQUENCE</scope>
    <source>
        <strain evidence="3">7805</strain>
    </source>
</reference>
<accession>A0A1J1JA07</accession>
<feature type="coiled-coil region" evidence="1">
    <location>
        <begin position="15"/>
        <end position="77"/>
    </location>
</feature>
<dbReference type="AlphaFoldDB" id="A0A1J1JA07"/>
<evidence type="ECO:0000256" key="1">
    <source>
        <dbReference type="SAM" id="Coils"/>
    </source>
</evidence>
<dbReference type="RefSeq" id="WP_235765766.1">
    <property type="nucleotide sequence ID" value="NZ_JBIIEP010000015.1"/>
</dbReference>
<keyword evidence="1" id="KW-0175">Coiled coil</keyword>
<evidence type="ECO:0000313" key="3">
    <source>
        <dbReference type="EMBL" id="CUM58304.1"/>
    </source>
</evidence>
<feature type="region of interest" description="Disordered" evidence="2">
    <location>
        <begin position="85"/>
        <end position="126"/>
    </location>
</feature>